<organism evidence="1 2">
    <name type="scientific">Planococcus versutus</name>
    <dbReference type="NCBI Taxonomy" id="1302659"/>
    <lineage>
        <taxon>Bacteria</taxon>
        <taxon>Bacillati</taxon>
        <taxon>Bacillota</taxon>
        <taxon>Bacilli</taxon>
        <taxon>Bacillales</taxon>
        <taxon>Caryophanaceae</taxon>
        <taxon>Planococcus</taxon>
    </lineage>
</organism>
<keyword evidence="2" id="KW-1185">Reference proteome</keyword>
<dbReference type="RefSeq" id="WP_049694911.1">
    <property type="nucleotide sequence ID" value="NZ_CP016540.2"/>
</dbReference>
<gene>
    <name evidence="1" type="ORF">I858_004420</name>
</gene>
<evidence type="ECO:0000313" key="1">
    <source>
        <dbReference type="EMBL" id="ANU26276.1"/>
    </source>
</evidence>
<evidence type="ECO:0000313" key="2">
    <source>
        <dbReference type="Proteomes" id="UP000053354"/>
    </source>
</evidence>
<proteinExistence type="predicted"/>
<dbReference type="STRING" id="1302659.I858_004420"/>
<protein>
    <submittedName>
        <fullName evidence="1">Uncharacterized protein</fullName>
    </submittedName>
</protein>
<sequence>MDGLVEQKLKEIREVFEGLSHCKIETNEEDQLVIISDKPVLWSDSLEKQDAVSIHKIGTIKPHKLSLGLYIDFPHGYLDADKLEKIINPEETLTYYPPGTKAPTVKSWWRFRSDEQFDSLHLVLRKIELAYYNFNREDWVELMREITEANKQK</sequence>
<reference evidence="1" key="1">
    <citation type="submission" date="2016-10" db="EMBL/GenBank/DDBJ databases">
        <authorList>
            <person name="See-Too W.S."/>
        </authorList>
    </citation>
    <scope>NUCLEOTIDE SEQUENCE</scope>
    <source>
        <strain evidence="1">L10.15</strain>
    </source>
</reference>
<dbReference type="EMBL" id="CP016540">
    <property type="protein sequence ID" value="ANU26276.1"/>
    <property type="molecule type" value="Genomic_DNA"/>
</dbReference>
<dbReference type="AlphaFoldDB" id="A0A1B1RZB8"/>
<accession>A0A1B1RZB8</accession>
<name>A0A1B1RZB8_9BACL</name>
<dbReference type="KEGG" id="pll:I858_004420"/>
<dbReference type="OrthoDB" id="2841587at2"/>
<dbReference type="Proteomes" id="UP000053354">
    <property type="component" value="Chromosome"/>
</dbReference>